<gene>
    <name evidence="1" type="ORF">GCM10009533_47240</name>
</gene>
<protein>
    <submittedName>
        <fullName evidence="1">Nitroreductase family deazaflavin-dependent oxidoreductase</fullName>
    </submittedName>
</protein>
<comment type="caution">
    <text evidence="1">The sequence shown here is derived from an EMBL/GenBank/DDBJ whole genome shotgun (WGS) entry which is preliminary data.</text>
</comment>
<proteinExistence type="predicted"/>
<dbReference type="EMBL" id="BAAAGS010000035">
    <property type="protein sequence ID" value="GAA0542799.1"/>
    <property type="molecule type" value="Genomic_DNA"/>
</dbReference>
<dbReference type="Proteomes" id="UP001500729">
    <property type="component" value="Unassembled WGS sequence"/>
</dbReference>
<dbReference type="Pfam" id="PF04075">
    <property type="entry name" value="F420H2_quin_red"/>
    <property type="match status" value="1"/>
</dbReference>
<sequence>MEDLGRRRPPTGLARLLFRIPVRLCRMGLGRLLGGRFLLINHVGRVSGRMRQVVVEVVEHDARDGSYVVASGFGPNADWYRNVLRTPQVTVQVRGRTFPATAVALPAEEGAELMARYAPRHPVAARQLARFMGFAVYGSAADYREVGRRIPFLRFTPR</sequence>
<keyword evidence="2" id="KW-1185">Reference proteome</keyword>
<reference evidence="1 2" key="1">
    <citation type="journal article" date="2019" name="Int. J. Syst. Evol. Microbiol.">
        <title>The Global Catalogue of Microorganisms (GCM) 10K type strain sequencing project: providing services to taxonomists for standard genome sequencing and annotation.</title>
        <authorList>
            <consortium name="The Broad Institute Genomics Platform"/>
            <consortium name="The Broad Institute Genome Sequencing Center for Infectious Disease"/>
            <person name="Wu L."/>
            <person name="Ma J."/>
        </authorList>
    </citation>
    <scope>NUCLEOTIDE SEQUENCE [LARGE SCALE GENOMIC DNA]</scope>
    <source>
        <strain evidence="1 2">JCM 10303</strain>
    </source>
</reference>
<evidence type="ECO:0000313" key="1">
    <source>
        <dbReference type="EMBL" id="GAA0542799.1"/>
    </source>
</evidence>
<dbReference type="Gene3D" id="2.30.110.10">
    <property type="entry name" value="Electron Transport, Fmn-binding Protein, Chain A"/>
    <property type="match status" value="1"/>
</dbReference>
<accession>A0ABN1DGP4</accession>
<name>A0ABN1DGP4_SACER</name>
<dbReference type="InterPro" id="IPR004378">
    <property type="entry name" value="F420H2_quin_Rdtase"/>
</dbReference>
<dbReference type="RefSeq" id="WP_011874223.1">
    <property type="nucleotide sequence ID" value="NZ_BAAAGS010000035.1"/>
</dbReference>
<dbReference type="InterPro" id="IPR012349">
    <property type="entry name" value="Split_barrel_FMN-bd"/>
</dbReference>
<evidence type="ECO:0000313" key="2">
    <source>
        <dbReference type="Proteomes" id="UP001500729"/>
    </source>
</evidence>
<dbReference type="NCBIfam" id="TIGR00026">
    <property type="entry name" value="hi_GC_TIGR00026"/>
    <property type="match status" value="1"/>
</dbReference>
<organism evidence="1 2">
    <name type="scientific">Saccharopolyspora erythraea</name>
    <name type="common">Streptomyces erythraeus</name>
    <dbReference type="NCBI Taxonomy" id="1836"/>
    <lineage>
        <taxon>Bacteria</taxon>
        <taxon>Bacillati</taxon>
        <taxon>Actinomycetota</taxon>
        <taxon>Actinomycetes</taxon>
        <taxon>Pseudonocardiales</taxon>
        <taxon>Pseudonocardiaceae</taxon>
        <taxon>Saccharopolyspora</taxon>
    </lineage>
</organism>